<reference evidence="1 2" key="1">
    <citation type="submission" date="2016-09" db="EMBL/GenBank/DDBJ databases">
        <title>Pseudoalteromonas amylolytica sp. nov., isolated from the surface seawater.</title>
        <authorList>
            <person name="Wu Y.-H."/>
            <person name="Cheng H."/>
            <person name="Jin X.-B."/>
            <person name="Wang C.-S."/>
            <person name="Xu X.-W."/>
        </authorList>
    </citation>
    <scope>NUCLEOTIDE SEQUENCE [LARGE SCALE GENOMIC DNA]</scope>
    <source>
        <strain evidence="1 2">JW1</strain>
    </source>
</reference>
<dbReference type="Proteomes" id="UP000179786">
    <property type="component" value="Unassembled WGS sequence"/>
</dbReference>
<gene>
    <name evidence="1" type="ORF">BET10_00890</name>
</gene>
<organism evidence="1 2">
    <name type="scientific">Pseudoalteromonas amylolytica</name>
    <dbReference type="NCBI Taxonomy" id="1859457"/>
    <lineage>
        <taxon>Bacteria</taxon>
        <taxon>Pseudomonadati</taxon>
        <taxon>Pseudomonadota</taxon>
        <taxon>Gammaproteobacteria</taxon>
        <taxon>Alteromonadales</taxon>
        <taxon>Pseudoalteromonadaceae</taxon>
        <taxon>Pseudoalteromonas</taxon>
    </lineage>
</organism>
<comment type="caution">
    <text evidence="1">The sequence shown here is derived from an EMBL/GenBank/DDBJ whole genome shotgun (WGS) entry which is preliminary data.</text>
</comment>
<evidence type="ECO:0008006" key="3">
    <source>
        <dbReference type="Google" id="ProtNLM"/>
    </source>
</evidence>
<evidence type="ECO:0000313" key="1">
    <source>
        <dbReference type="EMBL" id="OHU87195.1"/>
    </source>
</evidence>
<dbReference type="RefSeq" id="WP_070987743.1">
    <property type="nucleotide sequence ID" value="NZ_MKJU01000035.1"/>
</dbReference>
<protein>
    <recommendedName>
        <fullName evidence="3">Lipoprotein</fullName>
    </recommendedName>
</protein>
<dbReference type="OrthoDB" id="6293174at2"/>
<evidence type="ECO:0000313" key="2">
    <source>
        <dbReference type="Proteomes" id="UP000179786"/>
    </source>
</evidence>
<dbReference type="AlphaFoldDB" id="A0A1S1MJQ2"/>
<sequence length="128" mass="14499">MRSLYMALLLSGLFGCQSVSDTPDKKNELLLVNADRSMQWFMTHSLEQVLEAHEAQQSFGFIALNRRGYFYPKIGMARKPLLLKDGCQTWLLSTSNDVVKSDSEREKMANLQAFAAKFNVAMESKCLP</sequence>
<accession>A0A1S1MJQ2</accession>
<dbReference type="PROSITE" id="PS51257">
    <property type="entry name" value="PROKAR_LIPOPROTEIN"/>
    <property type="match status" value="1"/>
</dbReference>
<dbReference type="STRING" id="1859457.BET10_00890"/>
<keyword evidence="2" id="KW-1185">Reference proteome</keyword>
<proteinExistence type="predicted"/>
<dbReference type="EMBL" id="MKJU01000035">
    <property type="protein sequence ID" value="OHU87195.1"/>
    <property type="molecule type" value="Genomic_DNA"/>
</dbReference>
<name>A0A1S1MJQ2_9GAMM</name>